<dbReference type="EMBL" id="CM047941">
    <property type="protein sequence ID" value="KAI9903364.1"/>
    <property type="molecule type" value="Genomic_DNA"/>
</dbReference>
<evidence type="ECO:0000313" key="2">
    <source>
        <dbReference type="Proteomes" id="UP001163324"/>
    </source>
</evidence>
<evidence type="ECO:0000313" key="1">
    <source>
        <dbReference type="EMBL" id="KAI9903364.1"/>
    </source>
</evidence>
<dbReference type="Proteomes" id="UP001163324">
    <property type="component" value="Chromosome 2"/>
</dbReference>
<organism evidence="1 2">
    <name type="scientific">Trichothecium roseum</name>
    <dbReference type="NCBI Taxonomy" id="47278"/>
    <lineage>
        <taxon>Eukaryota</taxon>
        <taxon>Fungi</taxon>
        <taxon>Dikarya</taxon>
        <taxon>Ascomycota</taxon>
        <taxon>Pezizomycotina</taxon>
        <taxon>Sordariomycetes</taxon>
        <taxon>Hypocreomycetidae</taxon>
        <taxon>Hypocreales</taxon>
        <taxon>Hypocreales incertae sedis</taxon>
        <taxon>Trichothecium</taxon>
    </lineage>
</organism>
<reference evidence="1" key="1">
    <citation type="submission" date="2022-10" db="EMBL/GenBank/DDBJ databases">
        <title>Complete Genome of Trichothecium roseum strain YXFP-22015, a Plant Pathogen Isolated from Citrus.</title>
        <authorList>
            <person name="Wang Y."/>
            <person name="Zhu L."/>
        </authorList>
    </citation>
    <scope>NUCLEOTIDE SEQUENCE</scope>
    <source>
        <strain evidence="1">YXFP-22015</strain>
    </source>
</reference>
<proteinExistence type="predicted"/>
<comment type="caution">
    <text evidence="1">The sequence shown here is derived from an EMBL/GenBank/DDBJ whole genome shotgun (WGS) entry which is preliminary data.</text>
</comment>
<protein>
    <submittedName>
        <fullName evidence="1">Uncharacterized protein</fullName>
    </submittedName>
</protein>
<accession>A0ACC0VAM7</accession>
<keyword evidence="2" id="KW-1185">Reference proteome</keyword>
<name>A0ACC0VAM7_9HYPO</name>
<sequence>MPAVTTPSTSPRPTAIVKMEDRKRPAISGSDELAPPSKRVAVNGSKTKDDSSEMKEEGWVEAYTKGAIYRQMQEYSRKAASIESRLEDLQKKTVHNDDHIRLIDAWWEQTFLEFESLVESKLPPPTASDSPYISSVGFKVVHDFEKHLTDKTSTVVSKAEALLSRIAASRGEVSPETTKMETKIANLLAIQKDYMLRLDRLSTEKDQMSEQLNAATLRYFKAEKKLDRAKSAQVQKLEQQAFANATRPAAASTDTPEPSEPNCNSSELLVKYEEATAVSTKQKEQLDSLISEMKSLQDENSSLKARRETWSDEDFIRTDVFKQFKAQSEDLIKRINNLESTNKQLREEAEKLQAERSAFRSHLEADANQVTQELEADIMARDQDLARVRTARDEILAENAQRKAHMEQERAALNLLKELAAAKDERISALESELSRVKPSEDADMDNADNVANLSTDDLAAKYKKLEMDFRSINQELPAMERAYKRMKDLAHKKIEEFATLEERIAIVTAEKSKADQKYFAARKDADTRNNEIRSLRHQNSKSAEIIAQLKDLESQSRTLSTNLEKQVADLKHTNSSLIAENKKLDLASQEAVRRTESLGKQMTELTSLVKTKDATSATIKERNMTQEAEAERLKVRIEHLQRERDNWKNKALSNSSEEEEMLRRFALCPICQKNFKNTALKTCGHLFCNQCVEDRISNRMRKCPSCSRAFDKMDVMTVHGMK</sequence>
<gene>
    <name evidence="1" type="ORF">N3K66_002716</name>
</gene>